<dbReference type="InterPro" id="IPR036388">
    <property type="entry name" value="WH-like_DNA-bd_sf"/>
</dbReference>
<evidence type="ECO:0000313" key="2">
    <source>
        <dbReference type="Proteomes" id="UP000297866"/>
    </source>
</evidence>
<keyword evidence="2" id="KW-1185">Reference proteome</keyword>
<dbReference type="SUPFAM" id="SSF46785">
    <property type="entry name" value="Winged helix' DNA-binding domain"/>
    <property type="match status" value="1"/>
</dbReference>
<dbReference type="RefSeq" id="WP_134487929.1">
    <property type="nucleotide sequence ID" value="NZ_SOEZ01000013.1"/>
</dbReference>
<accession>A0A4R8UJX9</accession>
<protein>
    <submittedName>
        <fullName evidence="1">Transcriptional regulator</fullName>
    </submittedName>
</protein>
<dbReference type="EMBL" id="SOEZ01000013">
    <property type="protein sequence ID" value="TFB55306.1"/>
    <property type="molecule type" value="Genomic_DNA"/>
</dbReference>
<dbReference type="Gene3D" id="1.10.10.10">
    <property type="entry name" value="Winged helix-like DNA-binding domain superfamily/Winged helix DNA-binding domain"/>
    <property type="match status" value="1"/>
</dbReference>
<sequence>MTSQEQAHGRHAALASDPRRRVLELLRAAEAPLDAAAVAAGIQLHVTTARFHLEQLEQAGLVRRLTERAGARGRPRILFVASPVTREVDAQRELNQRLAAAFTEDADGGRGRAVRAGERWSADYAGVLDPASPGAVAPVMRILDRLGFDPEQVAAGSPDAEAGTRTIELRACPFREEARQNPDVVCSVHLGLLRGAARALGHDENDVELHPFVEPDLCVVKLRGHWG</sequence>
<dbReference type="Pfam" id="PF12840">
    <property type="entry name" value="HTH_20"/>
    <property type="match status" value="1"/>
</dbReference>
<dbReference type="Proteomes" id="UP000297866">
    <property type="component" value="Unassembled WGS sequence"/>
</dbReference>
<organism evidence="1 2">
    <name type="scientific">Cryobacterium tagatosivorans</name>
    <dbReference type="NCBI Taxonomy" id="1259199"/>
    <lineage>
        <taxon>Bacteria</taxon>
        <taxon>Bacillati</taxon>
        <taxon>Actinomycetota</taxon>
        <taxon>Actinomycetes</taxon>
        <taxon>Micrococcales</taxon>
        <taxon>Microbacteriaceae</taxon>
        <taxon>Cryobacterium</taxon>
    </lineage>
</organism>
<name>A0A4R8UJX9_9MICO</name>
<gene>
    <name evidence="1" type="ORF">E3O23_02675</name>
</gene>
<dbReference type="AlphaFoldDB" id="A0A4R8UJX9"/>
<evidence type="ECO:0000313" key="1">
    <source>
        <dbReference type="EMBL" id="TFB55306.1"/>
    </source>
</evidence>
<comment type="caution">
    <text evidence="1">The sequence shown here is derived from an EMBL/GenBank/DDBJ whole genome shotgun (WGS) entry which is preliminary data.</text>
</comment>
<proteinExistence type="predicted"/>
<reference evidence="1 2" key="1">
    <citation type="submission" date="2019-03" db="EMBL/GenBank/DDBJ databases">
        <title>Genomics of glacier-inhabiting Cryobacterium strains.</title>
        <authorList>
            <person name="Liu Q."/>
            <person name="Xin Y.-H."/>
        </authorList>
    </citation>
    <scope>NUCLEOTIDE SEQUENCE [LARGE SCALE GENOMIC DNA]</scope>
    <source>
        <strain evidence="1 2">Sr47</strain>
    </source>
</reference>
<dbReference type="OrthoDB" id="3399802at2"/>
<dbReference type="InterPro" id="IPR036390">
    <property type="entry name" value="WH_DNA-bd_sf"/>
</dbReference>